<organism evidence="1 2">
    <name type="scientific">Cryptolaemus montrouzieri</name>
    <dbReference type="NCBI Taxonomy" id="559131"/>
    <lineage>
        <taxon>Eukaryota</taxon>
        <taxon>Metazoa</taxon>
        <taxon>Ecdysozoa</taxon>
        <taxon>Arthropoda</taxon>
        <taxon>Hexapoda</taxon>
        <taxon>Insecta</taxon>
        <taxon>Pterygota</taxon>
        <taxon>Neoptera</taxon>
        <taxon>Endopterygota</taxon>
        <taxon>Coleoptera</taxon>
        <taxon>Polyphaga</taxon>
        <taxon>Cucujiformia</taxon>
        <taxon>Coccinelloidea</taxon>
        <taxon>Coccinellidae</taxon>
        <taxon>Scymninae</taxon>
        <taxon>Scymnini</taxon>
        <taxon>Cryptolaemus</taxon>
    </lineage>
</organism>
<dbReference type="AlphaFoldDB" id="A0ABD2NHT7"/>
<proteinExistence type="predicted"/>
<evidence type="ECO:0000313" key="2">
    <source>
        <dbReference type="Proteomes" id="UP001516400"/>
    </source>
</evidence>
<dbReference type="EMBL" id="JABFTP020000103">
    <property type="protein sequence ID" value="KAL3277856.1"/>
    <property type="molecule type" value="Genomic_DNA"/>
</dbReference>
<gene>
    <name evidence="1" type="ORF">HHI36_013197</name>
</gene>
<dbReference type="Proteomes" id="UP001516400">
    <property type="component" value="Unassembled WGS sequence"/>
</dbReference>
<name>A0ABD2NHT7_9CUCU</name>
<evidence type="ECO:0000313" key="1">
    <source>
        <dbReference type="EMBL" id="KAL3277856.1"/>
    </source>
</evidence>
<protein>
    <submittedName>
        <fullName evidence="1">Uncharacterized protein</fullName>
    </submittedName>
</protein>
<comment type="caution">
    <text evidence="1">The sequence shown here is derived from an EMBL/GenBank/DDBJ whole genome shotgun (WGS) entry which is preliminary data.</text>
</comment>
<reference evidence="1 2" key="1">
    <citation type="journal article" date="2021" name="BMC Biol.">
        <title>Horizontally acquired antibacterial genes associated with adaptive radiation of ladybird beetles.</title>
        <authorList>
            <person name="Li H.S."/>
            <person name="Tang X.F."/>
            <person name="Huang Y.H."/>
            <person name="Xu Z.Y."/>
            <person name="Chen M.L."/>
            <person name="Du X.Y."/>
            <person name="Qiu B.Y."/>
            <person name="Chen P.T."/>
            <person name="Zhang W."/>
            <person name="Slipinski A."/>
            <person name="Escalona H.E."/>
            <person name="Waterhouse R.M."/>
            <person name="Zwick A."/>
            <person name="Pang H."/>
        </authorList>
    </citation>
    <scope>NUCLEOTIDE SEQUENCE [LARGE SCALE GENOMIC DNA]</scope>
    <source>
        <strain evidence="1">SYSU2018</strain>
    </source>
</reference>
<keyword evidence="2" id="KW-1185">Reference proteome</keyword>
<sequence length="213" mass="24564">MNNCTEFNDHCPDPCQSGNVEDLDRNSTTKSKGTSLPKIVVTNEECYTLSALSNNSDLEDADNKDYWKNNTSNRYFYSTKRNNIVKRKASEKMEIPSNEVNPRERVRNFKNKNKNSIVYGSLKEPGVLEAYMPTSDSLNKNITNYIKRKLPEAELRFEELKVKAGEYRSFKVSVRAYLSTKIIDSNFWPRSIVVKKFTPKRKSQKAPVKARNS</sequence>
<accession>A0ABD2NHT7</accession>